<name>A0A834L8I0_RHOSS</name>
<dbReference type="InterPro" id="IPR002687">
    <property type="entry name" value="Nop_dom"/>
</dbReference>
<dbReference type="Gene3D" id="1.10.246.90">
    <property type="entry name" value="Nop domain"/>
    <property type="match status" value="1"/>
</dbReference>
<dbReference type="PROSITE" id="PS51059">
    <property type="entry name" value="PARP_CATALYTIC"/>
    <property type="match status" value="2"/>
</dbReference>
<reference evidence="4" key="1">
    <citation type="submission" date="2019-11" db="EMBL/GenBank/DDBJ databases">
        <authorList>
            <person name="Liu Y."/>
            <person name="Hou J."/>
            <person name="Li T.-Q."/>
            <person name="Guan C.-H."/>
            <person name="Wu X."/>
            <person name="Wu H.-Z."/>
            <person name="Ling F."/>
            <person name="Zhang R."/>
            <person name="Shi X.-G."/>
            <person name="Ren J.-P."/>
            <person name="Chen E.-F."/>
            <person name="Sun J.-M."/>
        </authorList>
    </citation>
    <scope>NUCLEOTIDE SEQUENCE</scope>
    <source>
        <strain evidence="4">Adult_tree_wgs_1</strain>
        <tissue evidence="4">Leaves</tissue>
    </source>
</reference>
<evidence type="ECO:0000313" key="4">
    <source>
        <dbReference type="EMBL" id="KAF7123589.1"/>
    </source>
</evidence>
<keyword evidence="5" id="KW-1185">Reference proteome</keyword>
<evidence type="ECO:0000259" key="3">
    <source>
        <dbReference type="PROSITE" id="PS51358"/>
    </source>
</evidence>
<dbReference type="Proteomes" id="UP000626092">
    <property type="component" value="Unassembled WGS sequence"/>
</dbReference>
<feature type="compositionally biased region" description="Polar residues" evidence="1">
    <location>
        <begin position="177"/>
        <end position="190"/>
    </location>
</feature>
<feature type="domain" description="PARP catalytic" evidence="2">
    <location>
        <begin position="491"/>
        <end position="704"/>
    </location>
</feature>
<feature type="region of interest" description="Disordered" evidence="1">
    <location>
        <begin position="157"/>
        <end position="190"/>
    </location>
</feature>
<dbReference type="GO" id="GO:0003950">
    <property type="term" value="F:NAD+ poly-ADP-ribosyltransferase activity"/>
    <property type="evidence" value="ECO:0007669"/>
    <property type="project" value="InterPro"/>
</dbReference>
<evidence type="ECO:0000256" key="1">
    <source>
        <dbReference type="SAM" id="MobiDB-lite"/>
    </source>
</evidence>
<evidence type="ECO:0000313" key="5">
    <source>
        <dbReference type="Proteomes" id="UP000626092"/>
    </source>
</evidence>
<comment type="caution">
    <text evidence="4">The sequence shown here is derived from an EMBL/GenBank/DDBJ whole genome shotgun (WGS) entry which is preliminary data.</text>
</comment>
<accession>A0A834L8I0</accession>
<gene>
    <name evidence="4" type="ORF">RHSIM_Rhsim12G0147800</name>
</gene>
<dbReference type="SUPFAM" id="SSF56399">
    <property type="entry name" value="ADP-ribosylation"/>
    <property type="match status" value="2"/>
</dbReference>
<dbReference type="PROSITE" id="PS51358">
    <property type="entry name" value="NOP"/>
    <property type="match status" value="1"/>
</dbReference>
<sequence length="1051" mass="116527">MHACRLLAGKSILAARIDSVGGHPTGNIGRALRDKIHKTIEKWQEPPPAKRPKPLLVPDCKPKKKRGGWRLRSDGIGEGYGMLGQAGNGRLRVSVAKSKLAAKLAKNEGNENFLLLCDAVSHTFYVRLGATVPEGDWYDAAAFAEMLECFRKGSLSFTSKSSDRADDTKLRNVEGGANSSGRSSQPHCSGNYVSERGSYDVVKAWKMLDAAKSMEQVHRKTSIVLKSSKDNLSKVITPVGKAKPSSSLLVSNRCKAEAIITLKTILKFNEISQTSQSPGDHIPASVLDNVCHGNVGKLTEGILHAQPADGLHEHDESVWLVSPAGPVTSGSNSTSAKLEVASSSYMGLPNEKARMEKSCAGSKSIQEDDAKSEIIQSLVKLNLKLPTRDRPTGCHSNQVEVQQLRRMSTVMPSSCRECFYVFVKDVVNLVMVFRVVEGKRPSYAERPKLRTVHSSIEMMEHVGDLEDQTSISIDENEVPLLSDSEDDSFSSLVFDEFEVFKRNGLTVIEGGNKCYKIINGCVAQGMGKDTNVAAVHKIPWSSPNKRLEAFRISSAEMVKKCGGNGNIKHAWYGGSRDEICEIISHGFRRCRQSYTNGEDGYGVYLYPLEFVMDGLVSSIEDENGLRHLLLCNVILGNMEEVRPASRQFKPSSNEFDSGVDDLSKPSRIVIWEAYMNSRIFPSYVVSFTAHNVRGCSPSKKSNLPPPLNLQGRNQIQSSTSINLLLCYLEFARKKPKFSEMEHVGDLEEQTSISIDKNEIPFSDSEDDSFSSPVFEEFGIFRRNGLTRIEEGSKCYEIINGCVAHTSGQDKKVAAVHKVPWSGPNGQLEAFRASSTEMVNRCGGGNGNIKHSWYGGSRDELCGIISHGFHRCRQSDNNEDGYGVYLQPLEFVMDGLLSSAEDEYGLQHILLCNVVLGKMEEVRPGSRQFEPSSNEFDAGVDDLSRPTRFIIWEAYMNSRIFPSYVVSFRAHLNVRGLGRDRTPVYKPTTQCVEFSVLIPNLAKVLPPLKMTLISKYQSEFRPSLCCFYSNSREAVDLQLQQIQNRRRMQQAV</sequence>
<feature type="domain" description="Nop" evidence="3">
    <location>
        <begin position="1"/>
        <end position="45"/>
    </location>
</feature>
<dbReference type="InterPro" id="IPR042239">
    <property type="entry name" value="Nop_C"/>
</dbReference>
<dbReference type="PANTHER" id="PTHR32263:SF14">
    <property type="entry name" value="INACTIVE POLY [ADP-RIBOSE] POLYMERASE SRO2-RELATED"/>
    <property type="match status" value="1"/>
</dbReference>
<dbReference type="AlphaFoldDB" id="A0A834L8I0"/>
<dbReference type="InterPro" id="IPR036070">
    <property type="entry name" value="Nop_dom_sf"/>
</dbReference>
<evidence type="ECO:0008006" key="6">
    <source>
        <dbReference type="Google" id="ProtNLM"/>
    </source>
</evidence>
<proteinExistence type="predicted"/>
<protein>
    <recommendedName>
        <fullName evidence="6">Poly [ADP-ribose] polymerase</fullName>
    </recommendedName>
</protein>
<evidence type="ECO:0000259" key="2">
    <source>
        <dbReference type="PROSITE" id="PS51059"/>
    </source>
</evidence>
<dbReference type="OrthoDB" id="365379at2759"/>
<dbReference type="InterPro" id="IPR012317">
    <property type="entry name" value="Poly(ADP-ribose)pol_cat_dom"/>
</dbReference>
<organism evidence="4 5">
    <name type="scientific">Rhododendron simsii</name>
    <name type="common">Sims's rhododendron</name>
    <dbReference type="NCBI Taxonomy" id="118357"/>
    <lineage>
        <taxon>Eukaryota</taxon>
        <taxon>Viridiplantae</taxon>
        <taxon>Streptophyta</taxon>
        <taxon>Embryophyta</taxon>
        <taxon>Tracheophyta</taxon>
        <taxon>Spermatophyta</taxon>
        <taxon>Magnoliopsida</taxon>
        <taxon>eudicotyledons</taxon>
        <taxon>Gunneridae</taxon>
        <taxon>Pentapetalae</taxon>
        <taxon>asterids</taxon>
        <taxon>Ericales</taxon>
        <taxon>Ericaceae</taxon>
        <taxon>Ericoideae</taxon>
        <taxon>Rhodoreae</taxon>
        <taxon>Rhododendron</taxon>
    </lineage>
</organism>
<dbReference type="InterPro" id="IPR044964">
    <property type="entry name" value="RCD1/SRO1-5"/>
</dbReference>
<feature type="domain" description="PARP catalytic" evidence="2">
    <location>
        <begin position="771"/>
        <end position="988"/>
    </location>
</feature>
<dbReference type="PANTHER" id="PTHR32263">
    <property type="entry name" value="INACTIVE POLY [ADP-RIBOSE] POLYMERASE SRO4-RELATED"/>
    <property type="match status" value="1"/>
</dbReference>
<feature type="compositionally biased region" description="Basic and acidic residues" evidence="1">
    <location>
        <begin position="161"/>
        <end position="172"/>
    </location>
</feature>
<dbReference type="EMBL" id="WJXA01000012">
    <property type="protein sequence ID" value="KAF7123589.1"/>
    <property type="molecule type" value="Genomic_DNA"/>
</dbReference>
<dbReference type="Gene3D" id="3.90.228.10">
    <property type="match status" value="2"/>
</dbReference>
<dbReference type="SUPFAM" id="SSF89124">
    <property type="entry name" value="Nop domain"/>
    <property type="match status" value="1"/>
</dbReference>